<dbReference type="PANTHER" id="PTHR31297:SF34">
    <property type="entry name" value="GLUCAN 1,3-BETA-GLUCOSIDASE 2"/>
    <property type="match status" value="1"/>
</dbReference>
<dbReference type="Gene3D" id="3.20.20.80">
    <property type="entry name" value="Glycosidases"/>
    <property type="match status" value="1"/>
</dbReference>
<dbReference type="PANTHER" id="PTHR31297">
    <property type="entry name" value="GLUCAN ENDO-1,6-BETA-GLUCOSIDASE B"/>
    <property type="match status" value="1"/>
</dbReference>
<dbReference type="GO" id="GO:0071555">
    <property type="term" value="P:cell wall organization"/>
    <property type="evidence" value="ECO:0007669"/>
    <property type="project" value="UniProtKB-KW"/>
</dbReference>
<feature type="compositionally biased region" description="Polar residues" evidence="16">
    <location>
        <begin position="83"/>
        <end position="98"/>
    </location>
</feature>
<feature type="region of interest" description="Disordered" evidence="16">
    <location>
        <begin position="1"/>
        <end position="28"/>
    </location>
</feature>
<keyword evidence="4 17" id="KW-0812">Transmembrane</keyword>
<feature type="compositionally biased region" description="Polar residues" evidence="16">
    <location>
        <begin position="63"/>
        <end position="75"/>
    </location>
</feature>
<accession>A0AAD9CX56</accession>
<sequence length="685" mass="73722">MGVHEPSTANGYGRNGYSDTEYKPSRSCVPASKTKRRWLFWGLPIGLVIIAAIAVGAAVGASKSKQGNTSSAPGQTSGGNGKTGSSAKPSATGATTVANDFGVKGSGSDGSTVEKAEGGSFTYSNSFGGTWAVDPYNPYTVSGRAQEWSPSLLEEWQWGKDTIRGVNLGGWLVTEPFIVSNLYEQYQTTTPVAVDEYTLSQAMGSDLAEKLEEHYKTFITEEDFANIAGAGLNWVRIPIGYWAIETTEDEPYLPQVSWRYFVKAIGWARKYGLRILLDFHALPGSQNGWNHSGKAGTVNWMYGVMGIANAQRHLEQIRTLVEFISQDGIKQVVPMLSLVNEVQAEIVGKDVMAAFYYQAYEMIRGITGFGANNGPIIAIHEGFYGVAAWETFLSGADRLALDQHPYLAFVEPNNNAWDANARTACGWGGGTNDSSTNYGITIGGEWSLAVNNCGKWLNGVGSTPTYESSGTGTCSGWEDWQNWTQDRKTGIASYALANMDALQNWFFWTWKIANSTQMGYAPSPMWHYQLGLEQGWIPRDPRVAGGYCGRVMQVGGNQFAGTYPASATGGVASPTIAQAEIASHSAWPPTSIGPSFTANQISMFPTLTQTGAKVTLATAAHPTDITIGAGWANAYDNVGAWTRVEGCSYPDEYNANGAGVLPTALCTGTKAKRGLEARITQAPRR</sequence>
<dbReference type="Proteomes" id="UP001182556">
    <property type="component" value="Unassembled WGS sequence"/>
</dbReference>
<keyword evidence="5 19" id="KW-0378">Hydrolase</keyword>
<dbReference type="InterPro" id="IPR050386">
    <property type="entry name" value="Glycosyl_hydrolase_5"/>
</dbReference>
<evidence type="ECO:0000259" key="18">
    <source>
        <dbReference type="Pfam" id="PF00150"/>
    </source>
</evidence>
<dbReference type="GO" id="GO:0005886">
    <property type="term" value="C:plasma membrane"/>
    <property type="evidence" value="ECO:0007669"/>
    <property type="project" value="UniProtKB-SubCell"/>
</dbReference>
<feature type="domain" description="Glycoside hydrolase family 5" evidence="18">
    <location>
        <begin position="215"/>
        <end position="415"/>
    </location>
</feature>
<keyword evidence="7 17" id="KW-1133">Transmembrane helix</keyword>
<dbReference type="EC" id="3.2.1.58" evidence="14"/>
<feature type="region of interest" description="Disordered" evidence="16">
    <location>
        <begin position="63"/>
        <end position="114"/>
    </location>
</feature>
<evidence type="ECO:0000313" key="20">
    <source>
        <dbReference type="Proteomes" id="UP001182556"/>
    </source>
</evidence>
<comment type="similarity">
    <text evidence="2">Belongs to the glycosyl hydrolase 5 (cellulase A) family.</text>
</comment>
<proteinExistence type="inferred from homology"/>
<dbReference type="Pfam" id="PF00150">
    <property type="entry name" value="Cellulase"/>
    <property type="match status" value="1"/>
</dbReference>
<dbReference type="InterPro" id="IPR017853">
    <property type="entry name" value="GH"/>
</dbReference>
<evidence type="ECO:0000256" key="17">
    <source>
        <dbReference type="SAM" id="Phobius"/>
    </source>
</evidence>
<name>A0AAD9CX56_PAPLA</name>
<dbReference type="GO" id="GO:0009986">
    <property type="term" value="C:cell surface"/>
    <property type="evidence" value="ECO:0007669"/>
    <property type="project" value="TreeGrafter"/>
</dbReference>
<evidence type="ECO:0000256" key="1">
    <source>
        <dbReference type="ARBA" id="ARBA00004401"/>
    </source>
</evidence>
<keyword evidence="20" id="KW-1185">Reference proteome</keyword>
<comment type="caution">
    <text evidence="19">The sequence shown here is derived from an EMBL/GenBank/DDBJ whole genome shotgun (WGS) entry which is preliminary data.</text>
</comment>
<evidence type="ECO:0000256" key="8">
    <source>
        <dbReference type="ARBA" id="ARBA00023136"/>
    </source>
</evidence>
<keyword evidence="8 17" id="KW-0472">Membrane</keyword>
<comment type="catalytic activity">
    <reaction evidence="12">
        <text>Successive hydrolysis of beta-D-glucose units from the non-reducing ends of (1-&gt;3)-beta-D-glucans, releasing alpha-glucose.</text>
        <dbReference type="EC" id="3.2.1.58"/>
    </reaction>
</comment>
<evidence type="ECO:0000256" key="12">
    <source>
        <dbReference type="ARBA" id="ARBA00036824"/>
    </source>
</evidence>
<keyword evidence="9" id="KW-0325">Glycoprotein</keyword>
<dbReference type="GO" id="GO:0009251">
    <property type="term" value="P:glucan catabolic process"/>
    <property type="evidence" value="ECO:0007669"/>
    <property type="project" value="TreeGrafter"/>
</dbReference>
<evidence type="ECO:0000256" key="7">
    <source>
        <dbReference type="ARBA" id="ARBA00022989"/>
    </source>
</evidence>
<evidence type="ECO:0000256" key="3">
    <source>
        <dbReference type="ARBA" id="ARBA00022475"/>
    </source>
</evidence>
<dbReference type="GO" id="GO:0005576">
    <property type="term" value="C:extracellular region"/>
    <property type="evidence" value="ECO:0007669"/>
    <property type="project" value="TreeGrafter"/>
</dbReference>
<keyword evidence="11" id="KW-0961">Cell wall biogenesis/degradation</keyword>
<feature type="transmembrane region" description="Helical" evidence="17">
    <location>
        <begin position="38"/>
        <end position="61"/>
    </location>
</feature>
<comment type="subcellular location">
    <subcellularLocation>
        <location evidence="1">Cell membrane</location>
        <topology evidence="1">Single-pass type II membrane protein</topology>
    </subcellularLocation>
</comment>
<dbReference type="InterPro" id="IPR001547">
    <property type="entry name" value="Glyco_hydro_5"/>
</dbReference>
<dbReference type="AlphaFoldDB" id="A0AAD9CX56"/>
<keyword evidence="10" id="KW-0326">Glycosidase</keyword>
<evidence type="ECO:0000256" key="15">
    <source>
        <dbReference type="ARBA" id="ARBA00041260"/>
    </source>
</evidence>
<evidence type="ECO:0000256" key="14">
    <source>
        <dbReference type="ARBA" id="ARBA00038929"/>
    </source>
</evidence>
<evidence type="ECO:0000256" key="16">
    <source>
        <dbReference type="SAM" id="MobiDB-lite"/>
    </source>
</evidence>
<keyword evidence="3" id="KW-1003">Cell membrane</keyword>
<protein>
    <recommendedName>
        <fullName evidence="14">glucan 1,3-beta-glucosidase</fullName>
        <ecNumber evidence="14">3.2.1.58</ecNumber>
    </recommendedName>
    <alternativeName>
        <fullName evidence="15">Exo-1,3-beta-glucanase D</fullName>
    </alternativeName>
</protein>
<comment type="function">
    <text evidence="13">Glucosidase involved in the degradation of cellulosic biomass. Active on lichenan.</text>
</comment>
<keyword evidence="6" id="KW-0735">Signal-anchor</keyword>
<evidence type="ECO:0000256" key="4">
    <source>
        <dbReference type="ARBA" id="ARBA00022692"/>
    </source>
</evidence>
<dbReference type="EMBL" id="JAODAN010000008">
    <property type="protein sequence ID" value="KAK1922374.1"/>
    <property type="molecule type" value="Genomic_DNA"/>
</dbReference>
<dbReference type="GO" id="GO:0004338">
    <property type="term" value="F:glucan exo-1,3-beta-glucosidase activity"/>
    <property type="evidence" value="ECO:0007669"/>
    <property type="project" value="UniProtKB-EC"/>
</dbReference>
<evidence type="ECO:0000256" key="13">
    <source>
        <dbReference type="ARBA" id="ARBA00037126"/>
    </source>
</evidence>
<evidence type="ECO:0000313" key="19">
    <source>
        <dbReference type="EMBL" id="KAK1922374.1"/>
    </source>
</evidence>
<evidence type="ECO:0000256" key="5">
    <source>
        <dbReference type="ARBA" id="ARBA00022801"/>
    </source>
</evidence>
<gene>
    <name evidence="19" type="ORF">DB88DRAFT_441118</name>
</gene>
<dbReference type="SUPFAM" id="SSF51445">
    <property type="entry name" value="(Trans)glycosidases"/>
    <property type="match status" value="1"/>
</dbReference>
<dbReference type="FunFam" id="3.20.20.80:FF:000033">
    <property type="entry name" value="Glucan 1,3-beta-glucosidase A"/>
    <property type="match status" value="1"/>
</dbReference>
<evidence type="ECO:0000256" key="11">
    <source>
        <dbReference type="ARBA" id="ARBA00023316"/>
    </source>
</evidence>
<evidence type="ECO:0000256" key="10">
    <source>
        <dbReference type="ARBA" id="ARBA00023295"/>
    </source>
</evidence>
<evidence type="ECO:0000256" key="6">
    <source>
        <dbReference type="ARBA" id="ARBA00022968"/>
    </source>
</evidence>
<reference evidence="19" key="1">
    <citation type="submission" date="2023-02" db="EMBL/GenBank/DDBJ databases">
        <title>Identification and recombinant expression of a fungal hydrolase from Papiliotrema laurentii that hydrolyzes apple cutin and clears colloidal polyester polyurethane.</title>
        <authorList>
            <consortium name="DOE Joint Genome Institute"/>
            <person name="Roman V.A."/>
            <person name="Bojanowski C."/>
            <person name="Crable B.R."/>
            <person name="Wagner D.N."/>
            <person name="Hung C.S."/>
            <person name="Nadeau L.J."/>
            <person name="Schratz L."/>
            <person name="Haridas S."/>
            <person name="Pangilinan J."/>
            <person name="Lipzen A."/>
            <person name="Na H."/>
            <person name="Yan M."/>
            <person name="Ng V."/>
            <person name="Grigoriev I.V."/>
            <person name="Spatafora J.W."/>
            <person name="Barlow D."/>
            <person name="Biffinger J."/>
            <person name="Kelley-Loughnane N."/>
            <person name="Varaljay V.A."/>
            <person name="Crookes-Goodson W.J."/>
        </authorList>
    </citation>
    <scope>NUCLEOTIDE SEQUENCE</scope>
    <source>
        <strain evidence="19">5307AH</strain>
    </source>
</reference>
<organism evidence="19 20">
    <name type="scientific">Papiliotrema laurentii</name>
    <name type="common">Cryptococcus laurentii</name>
    <dbReference type="NCBI Taxonomy" id="5418"/>
    <lineage>
        <taxon>Eukaryota</taxon>
        <taxon>Fungi</taxon>
        <taxon>Dikarya</taxon>
        <taxon>Basidiomycota</taxon>
        <taxon>Agaricomycotina</taxon>
        <taxon>Tremellomycetes</taxon>
        <taxon>Tremellales</taxon>
        <taxon>Rhynchogastremaceae</taxon>
        <taxon>Papiliotrema</taxon>
    </lineage>
</organism>
<evidence type="ECO:0000256" key="9">
    <source>
        <dbReference type="ARBA" id="ARBA00023180"/>
    </source>
</evidence>
<evidence type="ECO:0000256" key="2">
    <source>
        <dbReference type="ARBA" id="ARBA00005641"/>
    </source>
</evidence>